<dbReference type="InterPro" id="IPR006311">
    <property type="entry name" value="TAT_signal"/>
</dbReference>
<accession>F8DEK9</accession>
<keyword evidence="2" id="KW-1185">Reference proteome</keyword>
<organism evidence="1 2">
    <name type="scientific">Halopiger xanaduensis (strain DSM 18323 / JCM 14033 / SH-6)</name>
    <dbReference type="NCBI Taxonomy" id="797210"/>
    <lineage>
        <taxon>Archaea</taxon>
        <taxon>Methanobacteriati</taxon>
        <taxon>Methanobacteriota</taxon>
        <taxon>Stenosarchaea group</taxon>
        <taxon>Halobacteria</taxon>
        <taxon>Halobacteriales</taxon>
        <taxon>Natrialbaceae</taxon>
        <taxon>Halopiger</taxon>
    </lineage>
</organism>
<dbReference type="OrthoDB" id="351034at2157"/>
<name>F8DEK9_HALXS</name>
<dbReference type="Proteomes" id="UP000006794">
    <property type="component" value="Plasmid pHALXA02"/>
</dbReference>
<keyword evidence="1" id="KW-0614">Plasmid</keyword>
<dbReference type="RefSeq" id="WP_013881837.1">
    <property type="nucleotide sequence ID" value="NC_015667.1"/>
</dbReference>
<protein>
    <submittedName>
        <fullName evidence="1">Uncharacterized protein</fullName>
    </submittedName>
</protein>
<geneLocation type="plasmid" evidence="1 2">
    <name>pHALXA02</name>
</geneLocation>
<dbReference type="PROSITE" id="PS51318">
    <property type="entry name" value="TAT"/>
    <property type="match status" value="1"/>
</dbReference>
<proteinExistence type="predicted"/>
<reference evidence="2" key="1">
    <citation type="journal article" date="2012" name="Stand. Genomic Sci.">
        <title>Complete genome sequence of Halopiger xanaduensis type strain (SH-6(T)).</title>
        <authorList>
            <person name="Anderson I."/>
            <person name="Tindall B.J."/>
            <person name="Rohde M."/>
            <person name="Lucas S."/>
            <person name="Han J."/>
            <person name="Lapidus A."/>
            <person name="Cheng J.F."/>
            <person name="Goodwin L."/>
            <person name="Pitluck S."/>
            <person name="Peters L."/>
            <person name="Pati A."/>
            <person name="Mikhailova N."/>
            <person name="Pagani I."/>
            <person name="Teshima H."/>
            <person name="Han C."/>
            <person name="Tapia R."/>
            <person name="Land M."/>
            <person name="Woyke T."/>
            <person name="Klenk H.P."/>
            <person name="Kyrpides N."/>
            <person name="Ivanova N."/>
        </authorList>
    </citation>
    <scope>NUCLEOTIDE SEQUENCE [LARGE SCALE GENOMIC DNA]</scope>
    <source>
        <strain evidence="2">DSM 18323 / JCM 14033 / SH-6</strain>
        <plasmid evidence="2">Plasmid pHALXA02</plasmid>
    </source>
</reference>
<evidence type="ECO:0000313" key="1">
    <source>
        <dbReference type="EMBL" id="AEH39296.1"/>
    </source>
</evidence>
<dbReference type="GeneID" id="32176907"/>
<dbReference type="HOGENOM" id="CLU_1076087_0_0_2"/>
<gene>
    <name evidence="1" type="ordered locus">Halxa_0043</name>
</gene>
<dbReference type="KEGG" id="hxa:Halxa_0043"/>
<evidence type="ECO:0000313" key="2">
    <source>
        <dbReference type="Proteomes" id="UP000006794"/>
    </source>
</evidence>
<sequence length="258" mass="27609">MPDHKVSQTRRTVLKSAAGLSVLTIGFEAGAGTAAADPSQFKLGTVHFVEAREEYDAPSDAPVMARTGTAGYALDQSQDVVTLTTAPVSAFSKQNVVISAGGDYYSPEQAIPITESDRKLPVDTNYRELNARYAVVDQIESKPPVSVQVEKDNLQMSSSGIDLEVPVGEEVEGTGDSVSIASSGTSVTPDRKLQVRNHGEMTVFGHEDYLILPTESDDSYAQARVASLQSLVDEHVREIEDVDLIAVPKDVDIVKGGE</sequence>
<dbReference type="AlphaFoldDB" id="F8DEK9"/>
<dbReference type="EMBL" id="CP002841">
    <property type="protein sequence ID" value="AEH39296.1"/>
    <property type="molecule type" value="Genomic_DNA"/>
</dbReference>